<evidence type="ECO:0000313" key="3">
    <source>
        <dbReference type="Proteomes" id="UP000287385"/>
    </source>
</evidence>
<dbReference type="EMBL" id="BDEV01000131">
    <property type="protein sequence ID" value="GCD63900.1"/>
    <property type="molecule type" value="Genomic_DNA"/>
</dbReference>
<keyword evidence="3" id="KW-1185">Reference proteome</keyword>
<comment type="caution">
    <text evidence="2">The sequence shown here is derived from an EMBL/GenBank/DDBJ whole genome shotgun (WGS) entry which is preliminary data.</text>
</comment>
<accession>A0A401X7R8</accession>
<gene>
    <name evidence="2" type="ORF">NBRC3278_2993</name>
</gene>
<sequence length="139" mass="14906">MGGNYPLPARIYIHGGGLIMATVTVGCKLLHGVKLRLSDGTDVMLRGARQAPGFDMRTGEGAPGSVGLTEIDASVWAQIQKEYARWPMLTGGMVFADAKKSKVIDQAKEKAEQKTGLEPISDKELAADKVERIDPPKGQ</sequence>
<protein>
    <submittedName>
        <fullName evidence="2">Uncharacterized protein</fullName>
    </submittedName>
</protein>
<name>A0A401X7R8_ACEPA</name>
<feature type="region of interest" description="Disordered" evidence="1">
    <location>
        <begin position="110"/>
        <end position="139"/>
    </location>
</feature>
<organism evidence="2 3">
    <name type="scientific">Acetobacter pasteurianus NBRC 3278</name>
    <dbReference type="NCBI Taxonomy" id="1226660"/>
    <lineage>
        <taxon>Bacteria</taxon>
        <taxon>Pseudomonadati</taxon>
        <taxon>Pseudomonadota</taxon>
        <taxon>Alphaproteobacteria</taxon>
        <taxon>Acetobacterales</taxon>
        <taxon>Acetobacteraceae</taxon>
        <taxon>Acetobacter</taxon>
    </lineage>
</organism>
<evidence type="ECO:0000256" key="1">
    <source>
        <dbReference type="SAM" id="MobiDB-lite"/>
    </source>
</evidence>
<dbReference type="AlphaFoldDB" id="A0A401X7R8"/>
<proteinExistence type="predicted"/>
<reference evidence="2 3" key="1">
    <citation type="submission" date="2016-06" db="EMBL/GenBank/DDBJ databases">
        <title>Acetobacter pasteurianus NBRC 3278 whole genome sequencing project.</title>
        <authorList>
            <person name="Matsutani M."/>
            <person name="Shiwa Y."/>
            <person name="Okamoto-Kainuma A."/>
            <person name="Ishikawa M."/>
            <person name="Koizumi Y."/>
            <person name="Yoshikawa H."/>
            <person name="Yakushi T."/>
            <person name="Matsushita K."/>
        </authorList>
    </citation>
    <scope>NUCLEOTIDE SEQUENCE [LARGE SCALE GENOMIC DNA]</scope>
    <source>
        <strain evidence="2 3">NBRC 3278</strain>
    </source>
</reference>
<evidence type="ECO:0000313" key="2">
    <source>
        <dbReference type="EMBL" id="GCD63900.1"/>
    </source>
</evidence>
<dbReference type="Proteomes" id="UP000287385">
    <property type="component" value="Unassembled WGS sequence"/>
</dbReference>